<reference evidence="3 4" key="1">
    <citation type="submission" date="2024-05" db="EMBL/GenBank/DDBJ databases">
        <authorList>
            <person name="Liu Q."/>
            <person name="Xin Y.-H."/>
        </authorList>
    </citation>
    <scope>NUCLEOTIDE SEQUENCE [LARGE SCALE GENOMIC DNA]</scope>
    <source>
        <strain evidence="3 4">CGMCC 1.15349</strain>
    </source>
</reference>
<dbReference type="EMBL" id="JBDIMF010000001">
    <property type="protein sequence ID" value="MEN2785510.1"/>
    <property type="molecule type" value="Genomic_DNA"/>
</dbReference>
<evidence type="ECO:0000313" key="4">
    <source>
        <dbReference type="Proteomes" id="UP001404104"/>
    </source>
</evidence>
<sequence>MLLHLTTMVARNSHRFTVPLAALIAGVLAVVSAIVIAVLPGDTLSSLVLANGIAALAPVAAGPLGPSARAALTVMGGGGIGLLTWFTFYVLIGGRTISLRGPRDAPFDVPVLRRADAHPDAPVRRPLFATQDLGTPFLDIRAPAHVMADAGLWALATPGAAANERAIPVDLDVPTAYGSPPGEGNAPSFNPFGLTPDYISNDDALLPDSADPERFETFELTPMVRPTATSSETPSDANGAEEPPSIQALLDRLEKGVSNRAPAMPLSAHDQRLQESLAILRRLASNA</sequence>
<feature type="transmembrane region" description="Helical" evidence="2">
    <location>
        <begin position="70"/>
        <end position="92"/>
    </location>
</feature>
<name>A0ABU9XNW6_9SPHN</name>
<protein>
    <submittedName>
        <fullName evidence="3">Uncharacterized protein</fullName>
    </submittedName>
</protein>
<comment type="caution">
    <text evidence="3">The sequence shown here is derived from an EMBL/GenBank/DDBJ whole genome shotgun (WGS) entry which is preliminary data.</text>
</comment>
<feature type="transmembrane region" description="Helical" evidence="2">
    <location>
        <begin position="46"/>
        <end position="64"/>
    </location>
</feature>
<feature type="compositionally biased region" description="Polar residues" evidence="1">
    <location>
        <begin position="227"/>
        <end position="236"/>
    </location>
</feature>
<feature type="region of interest" description="Disordered" evidence="1">
    <location>
        <begin position="223"/>
        <end position="247"/>
    </location>
</feature>
<proteinExistence type="predicted"/>
<dbReference type="RefSeq" id="WP_380808676.1">
    <property type="nucleotide sequence ID" value="NZ_JBHRXL010000005.1"/>
</dbReference>
<evidence type="ECO:0000313" key="3">
    <source>
        <dbReference type="EMBL" id="MEN2785510.1"/>
    </source>
</evidence>
<keyword evidence="2" id="KW-0812">Transmembrane</keyword>
<evidence type="ECO:0000256" key="2">
    <source>
        <dbReference type="SAM" id="Phobius"/>
    </source>
</evidence>
<evidence type="ECO:0000256" key="1">
    <source>
        <dbReference type="SAM" id="MobiDB-lite"/>
    </source>
</evidence>
<feature type="transmembrane region" description="Helical" evidence="2">
    <location>
        <begin position="20"/>
        <end position="39"/>
    </location>
</feature>
<keyword evidence="2" id="KW-1133">Transmembrane helix</keyword>
<organism evidence="3 4">
    <name type="scientific">Sphingomonas qilianensis</name>
    <dbReference type="NCBI Taxonomy" id="1736690"/>
    <lineage>
        <taxon>Bacteria</taxon>
        <taxon>Pseudomonadati</taxon>
        <taxon>Pseudomonadota</taxon>
        <taxon>Alphaproteobacteria</taxon>
        <taxon>Sphingomonadales</taxon>
        <taxon>Sphingomonadaceae</taxon>
        <taxon>Sphingomonas</taxon>
    </lineage>
</organism>
<accession>A0ABU9XNW6</accession>
<keyword evidence="2" id="KW-0472">Membrane</keyword>
<gene>
    <name evidence="3" type="ORF">ABC969_03635</name>
</gene>
<dbReference type="Proteomes" id="UP001404104">
    <property type="component" value="Unassembled WGS sequence"/>
</dbReference>
<keyword evidence="4" id="KW-1185">Reference proteome</keyword>